<comment type="caution">
    <text evidence="9">The sequence shown here is derived from an EMBL/GenBank/DDBJ whole genome shotgun (WGS) entry which is preliminary data.</text>
</comment>
<comment type="cofactor">
    <cofactor evidence="1">
        <name>Zn(2+)</name>
        <dbReference type="ChEBI" id="CHEBI:29105"/>
    </cofactor>
</comment>
<keyword evidence="2" id="KW-0645">Protease</keyword>
<dbReference type="GO" id="GO:0046872">
    <property type="term" value="F:metal ion binding"/>
    <property type="evidence" value="ECO:0007669"/>
    <property type="project" value="UniProtKB-KW"/>
</dbReference>
<dbReference type="InterPro" id="IPR016047">
    <property type="entry name" value="M23ase_b-sheet_dom"/>
</dbReference>
<dbReference type="OrthoDB" id="9784703at2"/>
<evidence type="ECO:0000256" key="3">
    <source>
        <dbReference type="ARBA" id="ARBA00022723"/>
    </source>
</evidence>
<dbReference type="EMBL" id="VLLC01000003">
    <property type="protein sequence ID" value="TWI75551.1"/>
    <property type="molecule type" value="Genomic_DNA"/>
</dbReference>
<dbReference type="SUPFAM" id="SSF51261">
    <property type="entry name" value="Duplicated hybrid motif"/>
    <property type="match status" value="1"/>
</dbReference>
<evidence type="ECO:0000259" key="8">
    <source>
        <dbReference type="SMART" id="SM00287"/>
    </source>
</evidence>
<dbReference type="InterPro" id="IPR003646">
    <property type="entry name" value="SH3-like_bac-type"/>
</dbReference>
<keyword evidence="5" id="KW-0862">Zinc</keyword>
<dbReference type="SMART" id="SM00287">
    <property type="entry name" value="SH3b"/>
    <property type="match status" value="1"/>
</dbReference>
<dbReference type="GO" id="GO:0006508">
    <property type="term" value="P:proteolysis"/>
    <property type="evidence" value="ECO:0007669"/>
    <property type="project" value="UniProtKB-KW"/>
</dbReference>
<evidence type="ECO:0000313" key="9">
    <source>
        <dbReference type="EMBL" id="TWI75551.1"/>
    </source>
</evidence>
<keyword evidence="7" id="KW-0175">Coiled coil</keyword>
<protein>
    <submittedName>
        <fullName evidence="9">Septal ring factor EnvC (AmiA/AmiB activator)</fullName>
    </submittedName>
</protein>
<keyword evidence="6" id="KW-0482">Metalloprotease</keyword>
<reference evidence="9 10" key="1">
    <citation type="submission" date="2019-07" db="EMBL/GenBank/DDBJ databases">
        <title>Genome sequencing of 100 strains of the haloalkaliphilic chemolithoautotrophic sulfur-oxidizing bacterium Thioalkalivibrio.</title>
        <authorList>
            <person name="Muyzer G."/>
        </authorList>
    </citation>
    <scope>NUCLEOTIDE SEQUENCE [LARGE SCALE GENOMIC DNA]</scope>
    <source>
        <strain evidence="9 10">ASO4-4</strain>
    </source>
</reference>
<evidence type="ECO:0000256" key="5">
    <source>
        <dbReference type="ARBA" id="ARBA00022833"/>
    </source>
</evidence>
<evidence type="ECO:0000256" key="7">
    <source>
        <dbReference type="SAM" id="Coils"/>
    </source>
</evidence>
<evidence type="ECO:0000313" key="10">
    <source>
        <dbReference type="Proteomes" id="UP000318307"/>
    </source>
</evidence>
<gene>
    <name evidence="9" type="ORF">LZ24_00598</name>
</gene>
<accession>A0A562S2E6</accession>
<dbReference type="InterPro" id="IPR050570">
    <property type="entry name" value="Cell_wall_metabolism_enzyme"/>
</dbReference>
<name>A0A562S2E6_9BACT</name>
<dbReference type="GO" id="GO:0004222">
    <property type="term" value="F:metalloendopeptidase activity"/>
    <property type="evidence" value="ECO:0007669"/>
    <property type="project" value="TreeGrafter"/>
</dbReference>
<dbReference type="Pfam" id="PF01551">
    <property type="entry name" value="Peptidase_M23"/>
    <property type="match status" value="1"/>
</dbReference>
<keyword evidence="4" id="KW-0378">Hydrolase</keyword>
<feature type="domain" description="SH3b" evidence="8">
    <location>
        <begin position="23"/>
        <end position="85"/>
    </location>
</feature>
<dbReference type="InterPro" id="IPR011055">
    <property type="entry name" value="Dup_hybrid_motif"/>
</dbReference>
<dbReference type="Gene3D" id="2.30.30.40">
    <property type="entry name" value="SH3 Domains"/>
    <property type="match status" value="1"/>
</dbReference>
<dbReference type="Proteomes" id="UP000318307">
    <property type="component" value="Unassembled WGS sequence"/>
</dbReference>
<evidence type="ECO:0000256" key="4">
    <source>
        <dbReference type="ARBA" id="ARBA00022801"/>
    </source>
</evidence>
<dbReference type="Gene3D" id="6.10.250.3150">
    <property type="match status" value="1"/>
</dbReference>
<dbReference type="RefSeq" id="WP_144682185.1">
    <property type="nucleotide sequence ID" value="NZ_VLLC01000003.1"/>
</dbReference>
<sequence>MMVRLCFFIFLVYLISLSSALAHDMVRVEVDRLNMRSGPDRNTPVVMVLSRGDRVRILGERDGWVRVISGNNEGYLRDRPVYIKRISSANQEMDSVKKEREEVLSRIQEQQSLLSRYRQRETNVIAGLNAIDKTLNEVGARLASIRREQDKLLEQRRQTREMIAELKKENTEKKEVVAKRLTALYKLEGTGRMALLTSTDSIYEFSVHKKALEKVLQMDDRILMEQVQRIQEFNLLSERLNKEEERIADAAQRAADQQRIQRAEKEKRKNLLNDIRTKQQHGLAAVAALEEVKGKLDQTIERLSRRKATPSQPSGPFEKFKGLLDMPVNGTIISRFGYRRNPELNVQTFQSGIGIRADRGEPVRAFFSGTVIFADWFTGYGNMMILDHGDHYYSVYAHAEELFKKTGDSVNRNEVIATVGDAGSLSGSMLHFEIRRQGKPIDPMLWVKSG</sequence>
<evidence type="ECO:0000256" key="2">
    <source>
        <dbReference type="ARBA" id="ARBA00022670"/>
    </source>
</evidence>
<keyword evidence="3" id="KW-0479">Metal-binding</keyword>
<dbReference type="CDD" id="cd12797">
    <property type="entry name" value="M23_peptidase"/>
    <property type="match status" value="1"/>
</dbReference>
<dbReference type="Pfam" id="PF08239">
    <property type="entry name" value="SH3_3"/>
    <property type="match status" value="1"/>
</dbReference>
<dbReference type="Gene3D" id="2.70.70.10">
    <property type="entry name" value="Glucose Permease (Domain IIA)"/>
    <property type="match status" value="1"/>
</dbReference>
<organism evidence="9 10">
    <name type="scientific">Desulfobotulus alkaliphilus</name>
    <dbReference type="NCBI Taxonomy" id="622671"/>
    <lineage>
        <taxon>Bacteria</taxon>
        <taxon>Pseudomonadati</taxon>
        <taxon>Thermodesulfobacteriota</taxon>
        <taxon>Desulfobacteria</taxon>
        <taxon>Desulfobacterales</taxon>
        <taxon>Desulfobacteraceae</taxon>
        <taxon>Desulfobotulus</taxon>
    </lineage>
</organism>
<evidence type="ECO:0000256" key="1">
    <source>
        <dbReference type="ARBA" id="ARBA00001947"/>
    </source>
</evidence>
<feature type="coiled-coil region" evidence="7">
    <location>
        <begin position="233"/>
        <end position="306"/>
    </location>
</feature>
<dbReference type="AlphaFoldDB" id="A0A562S2E6"/>
<dbReference type="PANTHER" id="PTHR21666:SF288">
    <property type="entry name" value="CELL DIVISION PROTEIN YTFB"/>
    <property type="match status" value="1"/>
</dbReference>
<evidence type="ECO:0000256" key="6">
    <source>
        <dbReference type="ARBA" id="ARBA00023049"/>
    </source>
</evidence>
<dbReference type="PANTHER" id="PTHR21666">
    <property type="entry name" value="PEPTIDASE-RELATED"/>
    <property type="match status" value="1"/>
</dbReference>
<proteinExistence type="predicted"/>
<keyword evidence="10" id="KW-1185">Reference proteome</keyword>
<feature type="coiled-coil region" evidence="7">
    <location>
        <begin position="86"/>
        <end position="176"/>
    </location>
</feature>